<dbReference type="EMBL" id="GL883130">
    <property type="protein sequence ID" value="EGG02589.1"/>
    <property type="molecule type" value="Genomic_DNA"/>
</dbReference>
<dbReference type="InParanoid" id="F4RYF0"/>
<dbReference type="RefSeq" id="XP_007414278.1">
    <property type="nucleotide sequence ID" value="XM_007414216.1"/>
</dbReference>
<reference evidence="2" key="1">
    <citation type="journal article" date="2011" name="Proc. Natl. Acad. Sci. U.S.A.">
        <title>Obligate biotrophy features unraveled by the genomic analysis of rust fungi.</title>
        <authorList>
            <person name="Duplessis S."/>
            <person name="Cuomo C.A."/>
            <person name="Lin Y.-C."/>
            <person name="Aerts A."/>
            <person name="Tisserant E."/>
            <person name="Veneault-Fourrey C."/>
            <person name="Joly D.L."/>
            <person name="Hacquard S."/>
            <person name="Amselem J."/>
            <person name="Cantarel B.L."/>
            <person name="Chiu R."/>
            <person name="Coutinho P.M."/>
            <person name="Feau N."/>
            <person name="Field M."/>
            <person name="Frey P."/>
            <person name="Gelhaye E."/>
            <person name="Goldberg J."/>
            <person name="Grabherr M.G."/>
            <person name="Kodira C.D."/>
            <person name="Kohler A."/>
            <person name="Kuees U."/>
            <person name="Lindquist E.A."/>
            <person name="Lucas S.M."/>
            <person name="Mago R."/>
            <person name="Mauceli E."/>
            <person name="Morin E."/>
            <person name="Murat C."/>
            <person name="Pangilinan J.L."/>
            <person name="Park R."/>
            <person name="Pearson M."/>
            <person name="Quesneville H."/>
            <person name="Rouhier N."/>
            <person name="Sakthikumar S."/>
            <person name="Salamov A.A."/>
            <person name="Schmutz J."/>
            <person name="Selles B."/>
            <person name="Shapiro H."/>
            <person name="Tanguay P."/>
            <person name="Tuskan G.A."/>
            <person name="Henrissat B."/>
            <person name="Van de Peer Y."/>
            <person name="Rouze P."/>
            <person name="Ellis J.G."/>
            <person name="Dodds P.N."/>
            <person name="Schein J.E."/>
            <person name="Zhong S."/>
            <person name="Hamelin R.C."/>
            <person name="Grigoriev I.V."/>
            <person name="Szabo L.J."/>
            <person name="Martin F."/>
        </authorList>
    </citation>
    <scope>NUCLEOTIDE SEQUENCE [LARGE SCALE GENOMIC DNA]</scope>
    <source>
        <strain evidence="2">98AG31 / pathotype 3-4-7</strain>
    </source>
</reference>
<sequence>MMSTDFQTNCVFLPISILQYVGVGSGTPRIDPELIIKKATTSEIREILVSFYPHFDFDETAKDERALLISIFKKMVAKRLSYVVIPSYNSPPSHFKAPLELPPRAARAFLISSESDIYSDRKDMFSLHGLLNLENGNYRLVAESLMVFIRSYKHLNEQEIDHIKSFRETARDALHDSTSYLQETHESIEGIQLLLREVNLSSKQHDRLEHELRGAMIKLKSRQIMFDRNVEQAGLVSALVEHHENLYVKYRWDFPADTLSPSLKHVDQGGVDHEPHDSKIHAADGESRVAVDNNVSDIANAYEDSLVALHKIVSLLEDAHKAVEVTYLLLNQAELFPIQHEELANSLEIKLATLNSLPQVMKKETKHFWKLVELTRRHLNLSQNSRVPTHPDTGLTCDIHSCWS</sequence>
<dbReference type="HOGENOM" id="CLU_681654_0_0_1"/>
<dbReference type="KEGG" id="mlr:MELLADRAFT_91265"/>
<dbReference type="GeneID" id="18935845"/>
<evidence type="ECO:0000313" key="1">
    <source>
        <dbReference type="EMBL" id="EGG02589.1"/>
    </source>
</evidence>
<name>F4RYF0_MELLP</name>
<accession>F4RYF0</accession>
<organism evidence="2">
    <name type="scientific">Melampsora larici-populina (strain 98AG31 / pathotype 3-4-7)</name>
    <name type="common">Poplar leaf rust fungus</name>
    <dbReference type="NCBI Taxonomy" id="747676"/>
    <lineage>
        <taxon>Eukaryota</taxon>
        <taxon>Fungi</taxon>
        <taxon>Dikarya</taxon>
        <taxon>Basidiomycota</taxon>
        <taxon>Pucciniomycotina</taxon>
        <taxon>Pucciniomycetes</taxon>
        <taxon>Pucciniales</taxon>
        <taxon>Melampsoraceae</taxon>
        <taxon>Melampsora</taxon>
    </lineage>
</organism>
<keyword evidence="2" id="KW-1185">Reference proteome</keyword>
<dbReference type="Proteomes" id="UP000001072">
    <property type="component" value="Unassembled WGS sequence"/>
</dbReference>
<evidence type="ECO:0000313" key="2">
    <source>
        <dbReference type="Proteomes" id="UP000001072"/>
    </source>
</evidence>
<dbReference type="AlphaFoldDB" id="F4RYF0"/>
<proteinExistence type="predicted"/>
<protein>
    <submittedName>
        <fullName evidence="1">Uncharacterized protein</fullName>
    </submittedName>
</protein>
<dbReference type="VEuPathDB" id="FungiDB:MELLADRAFT_91265"/>
<gene>
    <name evidence="1" type="ORF">MELLADRAFT_91265</name>
</gene>